<keyword evidence="2" id="KW-1185">Reference proteome</keyword>
<name>A0AAN6ZRE6_9PEZI</name>
<gene>
    <name evidence="1" type="ORF">C8A04DRAFT_9805</name>
</gene>
<dbReference type="AlphaFoldDB" id="A0AAN6ZRE6"/>
<dbReference type="GeneID" id="87822248"/>
<evidence type="ECO:0000313" key="1">
    <source>
        <dbReference type="EMBL" id="KAK4146406.1"/>
    </source>
</evidence>
<evidence type="ECO:0000313" key="2">
    <source>
        <dbReference type="Proteomes" id="UP001302676"/>
    </source>
</evidence>
<dbReference type="RefSeq" id="XP_062639777.1">
    <property type="nucleotide sequence ID" value="XM_062785635.1"/>
</dbReference>
<protein>
    <submittedName>
        <fullName evidence="1">Uncharacterized protein</fullName>
    </submittedName>
</protein>
<dbReference type="Proteomes" id="UP001302676">
    <property type="component" value="Unassembled WGS sequence"/>
</dbReference>
<proteinExistence type="predicted"/>
<reference evidence="1" key="1">
    <citation type="journal article" date="2023" name="Mol. Phylogenet. Evol.">
        <title>Genome-scale phylogeny and comparative genomics of the fungal order Sordariales.</title>
        <authorList>
            <person name="Hensen N."/>
            <person name="Bonometti L."/>
            <person name="Westerberg I."/>
            <person name="Brannstrom I.O."/>
            <person name="Guillou S."/>
            <person name="Cros-Aarteil S."/>
            <person name="Calhoun S."/>
            <person name="Haridas S."/>
            <person name="Kuo A."/>
            <person name="Mondo S."/>
            <person name="Pangilinan J."/>
            <person name="Riley R."/>
            <person name="LaButti K."/>
            <person name="Andreopoulos B."/>
            <person name="Lipzen A."/>
            <person name="Chen C."/>
            <person name="Yan M."/>
            <person name="Daum C."/>
            <person name="Ng V."/>
            <person name="Clum A."/>
            <person name="Steindorff A."/>
            <person name="Ohm R.A."/>
            <person name="Martin F."/>
            <person name="Silar P."/>
            <person name="Natvig D.O."/>
            <person name="Lalanne C."/>
            <person name="Gautier V."/>
            <person name="Ament-Velasquez S.L."/>
            <person name="Kruys A."/>
            <person name="Hutchinson M.I."/>
            <person name="Powell A.J."/>
            <person name="Barry K."/>
            <person name="Miller A.N."/>
            <person name="Grigoriev I.V."/>
            <person name="Debuchy R."/>
            <person name="Gladieux P."/>
            <person name="Hiltunen Thoren M."/>
            <person name="Johannesson H."/>
        </authorList>
    </citation>
    <scope>NUCLEOTIDE SEQUENCE</scope>
    <source>
        <strain evidence="1">CBS 141.50</strain>
    </source>
</reference>
<organism evidence="1 2">
    <name type="scientific">Dichotomopilus funicola</name>
    <dbReference type="NCBI Taxonomy" id="1934379"/>
    <lineage>
        <taxon>Eukaryota</taxon>
        <taxon>Fungi</taxon>
        <taxon>Dikarya</taxon>
        <taxon>Ascomycota</taxon>
        <taxon>Pezizomycotina</taxon>
        <taxon>Sordariomycetes</taxon>
        <taxon>Sordariomycetidae</taxon>
        <taxon>Sordariales</taxon>
        <taxon>Chaetomiaceae</taxon>
        <taxon>Dichotomopilus</taxon>
    </lineage>
</organism>
<sequence length="236" mass="25840">MALPPVQLVRSSALQIDADTPCVLEMHVPITLPHQLDPSMPAPPYHLAMGAEDGLSSYARPVLRRLMAEIVSRLFGPEHAAEALKAPDRALPTPGAHYLRLVSDFDLYIIVDRKNGFNLAAGYWKDQYGEEGHGPIDAYVEDIGDKIIVLRGFVLYLIRGVRDATELVEMNPRVLRFDLVGEGEGEGEGEGRGAPGHELVFGVKEYTEFERGCDIPEGLAPLMGVGDLVVTPCQRL</sequence>
<dbReference type="EMBL" id="MU853561">
    <property type="protein sequence ID" value="KAK4146406.1"/>
    <property type="molecule type" value="Genomic_DNA"/>
</dbReference>
<accession>A0AAN6ZRE6</accession>
<comment type="caution">
    <text evidence="1">The sequence shown here is derived from an EMBL/GenBank/DDBJ whole genome shotgun (WGS) entry which is preliminary data.</text>
</comment>
<reference evidence="1" key="2">
    <citation type="submission" date="2023-05" db="EMBL/GenBank/DDBJ databases">
        <authorList>
            <consortium name="Lawrence Berkeley National Laboratory"/>
            <person name="Steindorff A."/>
            <person name="Hensen N."/>
            <person name="Bonometti L."/>
            <person name="Westerberg I."/>
            <person name="Brannstrom I.O."/>
            <person name="Guillou S."/>
            <person name="Cros-Aarteil S."/>
            <person name="Calhoun S."/>
            <person name="Haridas S."/>
            <person name="Kuo A."/>
            <person name="Mondo S."/>
            <person name="Pangilinan J."/>
            <person name="Riley R."/>
            <person name="Labutti K."/>
            <person name="Andreopoulos B."/>
            <person name="Lipzen A."/>
            <person name="Chen C."/>
            <person name="Yanf M."/>
            <person name="Daum C."/>
            <person name="Ng V."/>
            <person name="Clum A."/>
            <person name="Ohm R."/>
            <person name="Martin F."/>
            <person name="Silar P."/>
            <person name="Natvig D."/>
            <person name="Lalanne C."/>
            <person name="Gautier V."/>
            <person name="Ament-Velasquez S.L."/>
            <person name="Kruys A."/>
            <person name="Hutchinson M.I."/>
            <person name="Powell A.J."/>
            <person name="Barry K."/>
            <person name="Miller A.N."/>
            <person name="Grigoriev I.V."/>
            <person name="Debuchy R."/>
            <person name="Gladieux P."/>
            <person name="Thoren M.H."/>
            <person name="Johannesson H."/>
        </authorList>
    </citation>
    <scope>NUCLEOTIDE SEQUENCE</scope>
    <source>
        <strain evidence="1">CBS 141.50</strain>
    </source>
</reference>